<proteinExistence type="predicted"/>
<evidence type="ECO:0000313" key="2">
    <source>
        <dbReference type="Proteomes" id="UP000186922"/>
    </source>
</evidence>
<reference evidence="1 2" key="1">
    <citation type="journal article" date="2016" name="Nat. Commun.">
        <title>Extremotolerant tardigrade genome and improved radiotolerance of human cultured cells by tardigrade-unique protein.</title>
        <authorList>
            <person name="Hashimoto T."/>
            <person name="Horikawa D.D."/>
            <person name="Saito Y."/>
            <person name="Kuwahara H."/>
            <person name="Kozuka-Hata H."/>
            <person name="Shin-I T."/>
            <person name="Minakuchi Y."/>
            <person name="Ohishi K."/>
            <person name="Motoyama A."/>
            <person name="Aizu T."/>
            <person name="Enomoto A."/>
            <person name="Kondo K."/>
            <person name="Tanaka S."/>
            <person name="Hara Y."/>
            <person name="Koshikawa S."/>
            <person name="Sagara H."/>
            <person name="Miura T."/>
            <person name="Yokobori S."/>
            <person name="Miyagawa K."/>
            <person name="Suzuki Y."/>
            <person name="Kubo T."/>
            <person name="Oyama M."/>
            <person name="Kohara Y."/>
            <person name="Fujiyama A."/>
            <person name="Arakawa K."/>
            <person name="Katayama T."/>
            <person name="Toyoda A."/>
            <person name="Kunieda T."/>
        </authorList>
    </citation>
    <scope>NUCLEOTIDE SEQUENCE [LARGE SCALE GENOMIC DNA]</scope>
    <source>
        <strain evidence="1 2">YOKOZUNA-1</strain>
    </source>
</reference>
<dbReference type="Proteomes" id="UP000186922">
    <property type="component" value="Unassembled WGS sequence"/>
</dbReference>
<organism evidence="1 2">
    <name type="scientific">Ramazzottius varieornatus</name>
    <name type="common">Water bear</name>
    <name type="synonym">Tardigrade</name>
    <dbReference type="NCBI Taxonomy" id="947166"/>
    <lineage>
        <taxon>Eukaryota</taxon>
        <taxon>Metazoa</taxon>
        <taxon>Ecdysozoa</taxon>
        <taxon>Tardigrada</taxon>
        <taxon>Eutardigrada</taxon>
        <taxon>Parachela</taxon>
        <taxon>Hypsibioidea</taxon>
        <taxon>Ramazzottiidae</taxon>
        <taxon>Ramazzottius</taxon>
    </lineage>
</organism>
<gene>
    <name evidence="1" type="primary">RvY_08099-1</name>
    <name evidence="1" type="synonym">RvY_08099.1</name>
    <name evidence="1" type="ORF">RvY_08099</name>
</gene>
<protein>
    <submittedName>
        <fullName evidence="1">Uncharacterized protein</fullName>
    </submittedName>
</protein>
<sequence length="126" mass="14797">MQRSPPKLDKVLPGLLEQILRLHNIHKVNEPHFWIYHAGYYVASLRLVLENVVTSQKERLTLIWAVREYLKERGFKRTTIEFQLKNDPPYNWETSDPTPLPPEVLDLLGRDWDSKPLPVAKSKNTI</sequence>
<accession>A0A1D1V4Q5</accession>
<dbReference type="AlphaFoldDB" id="A0A1D1V4Q5"/>
<keyword evidence="2" id="KW-1185">Reference proteome</keyword>
<dbReference type="EMBL" id="BDGG01000003">
    <property type="protein sequence ID" value="GAU96691.1"/>
    <property type="molecule type" value="Genomic_DNA"/>
</dbReference>
<dbReference type="OrthoDB" id="10469942at2759"/>
<evidence type="ECO:0000313" key="1">
    <source>
        <dbReference type="EMBL" id="GAU96691.1"/>
    </source>
</evidence>
<name>A0A1D1V4Q5_RAMVA</name>
<comment type="caution">
    <text evidence="1">The sequence shown here is derived from an EMBL/GenBank/DDBJ whole genome shotgun (WGS) entry which is preliminary data.</text>
</comment>